<comment type="caution">
    <text evidence="3">The sequence shown here is derived from an EMBL/GenBank/DDBJ whole genome shotgun (WGS) entry which is preliminary data.</text>
</comment>
<organism evidence="3 4">
    <name type="scientific">Flavobacterium chungangense</name>
    <dbReference type="NCBI Taxonomy" id="554283"/>
    <lineage>
        <taxon>Bacteria</taxon>
        <taxon>Pseudomonadati</taxon>
        <taxon>Bacteroidota</taxon>
        <taxon>Flavobacteriia</taxon>
        <taxon>Flavobacteriales</taxon>
        <taxon>Flavobacteriaceae</taxon>
        <taxon>Flavobacterium</taxon>
    </lineage>
</organism>
<dbReference type="EMBL" id="CAIJDO010000110">
    <property type="protein sequence ID" value="CAD0003305.1"/>
    <property type="molecule type" value="Genomic_DNA"/>
</dbReference>
<dbReference type="AlphaFoldDB" id="A0A6V6YV19"/>
<name>A0A6V6YV19_9FLAO</name>
<reference evidence="3 4" key="1">
    <citation type="submission" date="2020-06" db="EMBL/GenBank/DDBJ databases">
        <authorList>
            <person name="Criscuolo A."/>
        </authorList>
    </citation>
    <scope>NUCLEOTIDE SEQUENCE [LARGE SCALE GENOMIC DNA]</scope>
    <source>
        <strain evidence="4">CIP 110025</strain>
    </source>
</reference>
<proteinExistence type="predicted"/>
<dbReference type="InterPro" id="IPR025381">
    <property type="entry name" value="DUF4296"/>
</dbReference>
<evidence type="ECO:0000313" key="3">
    <source>
        <dbReference type="EMBL" id="CAD0003305.1"/>
    </source>
</evidence>
<feature type="coiled-coil region" evidence="1">
    <location>
        <begin position="88"/>
        <end position="143"/>
    </location>
</feature>
<dbReference type="PROSITE" id="PS51257">
    <property type="entry name" value="PROKAR_LIPOPROTEIN"/>
    <property type="match status" value="1"/>
</dbReference>
<protein>
    <recommendedName>
        <fullName evidence="2">DUF4296 domain-containing protein</fullName>
    </recommendedName>
</protein>
<dbReference type="Proteomes" id="UP000556700">
    <property type="component" value="Unassembled WGS sequence"/>
</dbReference>
<accession>A0A6V6YV19</accession>
<keyword evidence="4" id="KW-1185">Reference proteome</keyword>
<feature type="domain" description="DUF4296" evidence="2">
    <location>
        <begin position="25"/>
        <end position="107"/>
    </location>
</feature>
<dbReference type="RefSeq" id="WP_031455232.1">
    <property type="nucleotide sequence ID" value="NZ_CAIJDO010000110.1"/>
</dbReference>
<evidence type="ECO:0000259" key="2">
    <source>
        <dbReference type="Pfam" id="PF14129"/>
    </source>
</evidence>
<gene>
    <name evidence="3" type="ORF">FLACHUCJ7_01373</name>
</gene>
<evidence type="ECO:0000256" key="1">
    <source>
        <dbReference type="SAM" id="Coils"/>
    </source>
</evidence>
<keyword evidence="1" id="KW-0175">Coiled coil</keyword>
<dbReference type="Pfam" id="PF14129">
    <property type="entry name" value="DUF4296"/>
    <property type="match status" value="1"/>
</dbReference>
<sequence length="171" mass="19830">MKNFVFIILVLFLSVSCKKELVKEPAKLIAKEKMIDIIYDLSLLDAIKYQQPLSLDSVESNPKKFIFKKYKVDSLQFAQSNIYYAADYDNYKEMFDEINARLDKEKKVVEKKIKAEEKKAAKAKKIAEAKKAAEAKKKKLKETPKDSVKKVIKKINVDSVKRKKRVQHKGL</sequence>
<evidence type="ECO:0000313" key="4">
    <source>
        <dbReference type="Proteomes" id="UP000556700"/>
    </source>
</evidence>